<protein>
    <recommendedName>
        <fullName evidence="3">ARM repeat superfamily protein</fullName>
    </recommendedName>
</protein>
<name>A0ABR2M619_9ASPA</name>
<evidence type="ECO:0008006" key="3">
    <source>
        <dbReference type="Google" id="ProtNLM"/>
    </source>
</evidence>
<dbReference type="Proteomes" id="UP001412067">
    <property type="component" value="Unassembled WGS sequence"/>
</dbReference>
<organism evidence="1 2">
    <name type="scientific">Platanthera guangdongensis</name>
    <dbReference type="NCBI Taxonomy" id="2320717"/>
    <lineage>
        <taxon>Eukaryota</taxon>
        <taxon>Viridiplantae</taxon>
        <taxon>Streptophyta</taxon>
        <taxon>Embryophyta</taxon>
        <taxon>Tracheophyta</taxon>
        <taxon>Spermatophyta</taxon>
        <taxon>Magnoliopsida</taxon>
        <taxon>Liliopsida</taxon>
        <taxon>Asparagales</taxon>
        <taxon>Orchidaceae</taxon>
        <taxon>Orchidoideae</taxon>
        <taxon>Orchideae</taxon>
        <taxon>Orchidinae</taxon>
        <taxon>Platanthera</taxon>
    </lineage>
</organism>
<dbReference type="PANTHER" id="PTHR13554">
    <property type="entry name" value="26S PROTEASOME NON-ATPASE REGULATORY SUBUNIT 5-RELATED"/>
    <property type="match status" value="1"/>
</dbReference>
<comment type="caution">
    <text evidence="1">The sequence shown here is derived from an EMBL/GenBank/DDBJ whole genome shotgun (WGS) entry which is preliminary data.</text>
</comment>
<gene>
    <name evidence="1" type="ORF">KSP40_PGU015415</name>
</gene>
<dbReference type="Gene3D" id="1.25.10.10">
    <property type="entry name" value="Leucine-rich Repeat Variant"/>
    <property type="match status" value="1"/>
</dbReference>
<sequence>MEVDVPKLEDTTVACLNRILRTGYGSSLLLQYIVFLQAGLQASSESIRCLACKSVYYILENNEDKEAAAKIIIEHDICPLLIHCLLDGDEGTFSASMSAIQSIAKSAEGINAIFPSGSEDPLELKNIAGHCSSLARIRILALIKELFSLSENVASLIYASNLLKLFEVEINGRSDMLTILSALEILYELAESPHSAKFLLKTSLLQLLTVMISNDTVDSILRSRAMLISGRLLSTPAALKAIDLSRINALLLTIDGRLNLVESQSLDEVENAVEAVGRVGSSADGAALLLTSLSVMVKHVVELSFGRQGRGKQLAALHTLGSIAGADRSNESVLLNESAEECLQRLIYEAAVSSPKLTPSGLFLSILQQEPEMRLAAYRLITALAARKWCLMELCSKLEITSIVMDANIEDTKMGMEARHRCCVAIYHSLSASNMITDAKVANLAEQLQEAVKRGPYQVKKRIEAQPIVITADRF</sequence>
<keyword evidence="2" id="KW-1185">Reference proteome</keyword>
<evidence type="ECO:0000313" key="2">
    <source>
        <dbReference type="Proteomes" id="UP001412067"/>
    </source>
</evidence>
<dbReference type="EMBL" id="JBBWWR010000011">
    <property type="protein sequence ID" value="KAK8959416.1"/>
    <property type="molecule type" value="Genomic_DNA"/>
</dbReference>
<dbReference type="InterPro" id="IPR011989">
    <property type="entry name" value="ARM-like"/>
</dbReference>
<dbReference type="InterPro" id="IPR016024">
    <property type="entry name" value="ARM-type_fold"/>
</dbReference>
<proteinExistence type="predicted"/>
<dbReference type="PANTHER" id="PTHR13554:SF10">
    <property type="entry name" value="26S PROTEASOME NON-ATPASE REGULATORY SUBUNIT 5"/>
    <property type="match status" value="1"/>
</dbReference>
<dbReference type="InterPro" id="IPR019538">
    <property type="entry name" value="PSMD5"/>
</dbReference>
<accession>A0ABR2M619</accession>
<evidence type="ECO:0000313" key="1">
    <source>
        <dbReference type="EMBL" id="KAK8959416.1"/>
    </source>
</evidence>
<dbReference type="SUPFAM" id="SSF48371">
    <property type="entry name" value="ARM repeat"/>
    <property type="match status" value="1"/>
</dbReference>
<dbReference type="Pfam" id="PF10508">
    <property type="entry name" value="Proteasom_PSMB"/>
    <property type="match status" value="1"/>
</dbReference>
<reference evidence="1 2" key="1">
    <citation type="journal article" date="2022" name="Nat. Plants">
        <title>Genomes of leafy and leafless Platanthera orchids illuminate the evolution of mycoheterotrophy.</title>
        <authorList>
            <person name="Li M.H."/>
            <person name="Liu K.W."/>
            <person name="Li Z."/>
            <person name="Lu H.C."/>
            <person name="Ye Q.L."/>
            <person name="Zhang D."/>
            <person name="Wang J.Y."/>
            <person name="Li Y.F."/>
            <person name="Zhong Z.M."/>
            <person name="Liu X."/>
            <person name="Yu X."/>
            <person name="Liu D.K."/>
            <person name="Tu X.D."/>
            <person name="Liu B."/>
            <person name="Hao Y."/>
            <person name="Liao X.Y."/>
            <person name="Jiang Y.T."/>
            <person name="Sun W.H."/>
            <person name="Chen J."/>
            <person name="Chen Y.Q."/>
            <person name="Ai Y."/>
            <person name="Zhai J.W."/>
            <person name="Wu S.S."/>
            <person name="Zhou Z."/>
            <person name="Hsiao Y.Y."/>
            <person name="Wu W.L."/>
            <person name="Chen Y.Y."/>
            <person name="Lin Y.F."/>
            <person name="Hsu J.L."/>
            <person name="Li C.Y."/>
            <person name="Wang Z.W."/>
            <person name="Zhao X."/>
            <person name="Zhong W.Y."/>
            <person name="Ma X.K."/>
            <person name="Ma L."/>
            <person name="Huang J."/>
            <person name="Chen G.Z."/>
            <person name="Huang M.Z."/>
            <person name="Huang L."/>
            <person name="Peng D.H."/>
            <person name="Luo Y.B."/>
            <person name="Zou S.Q."/>
            <person name="Chen S.P."/>
            <person name="Lan S."/>
            <person name="Tsai W.C."/>
            <person name="Van de Peer Y."/>
            <person name="Liu Z.J."/>
        </authorList>
    </citation>
    <scope>NUCLEOTIDE SEQUENCE [LARGE SCALE GENOMIC DNA]</scope>
    <source>
        <strain evidence="1">Lor288</strain>
    </source>
</reference>